<proteinExistence type="predicted"/>
<evidence type="ECO:0000313" key="1">
    <source>
        <dbReference type="EMBL" id="NYG35566.1"/>
    </source>
</evidence>
<organism evidence="1 2">
    <name type="scientific">Janibacter alkaliphilus</name>
    <dbReference type="NCBI Taxonomy" id="1069963"/>
    <lineage>
        <taxon>Bacteria</taxon>
        <taxon>Bacillati</taxon>
        <taxon>Actinomycetota</taxon>
        <taxon>Actinomycetes</taxon>
        <taxon>Micrococcales</taxon>
        <taxon>Intrasporangiaceae</taxon>
        <taxon>Janibacter</taxon>
    </lineage>
</organism>
<evidence type="ECO:0000313" key="2">
    <source>
        <dbReference type="Proteomes" id="UP000592181"/>
    </source>
</evidence>
<accession>A0A852WXP5</accession>
<name>A0A852WXP5_9MICO</name>
<dbReference type="Proteomes" id="UP000592181">
    <property type="component" value="Unassembled WGS sequence"/>
</dbReference>
<dbReference type="EMBL" id="JACBZX010000001">
    <property type="protein sequence ID" value="NYG35566.1"/>
    <property type="molecule type" value="Genomic_DNA"/>
</dbReference>
<gene>
    <name evidence="1" type="ORF">BJY28_000035</name>
</gene>
<keyword evidence="2" id="KW-1185">Reference proteome</keyword>
<protein>
    <recommendedName>
        <fullName evidence="3">3-methyladenine DNA glycosylase</fullName>
    </recommendedName>
</protein>
<dbReference type="AlphaFoldDB" id="A0A852WXP5"/>
<sequence length="303" mass="34441">MTERLPRTDWQQRARAHEEAVDALTAGHRERRSRGQTHEVEDFLFTYYPHRPGRLRRWHPGPDVILEDADDEYADRSGYVVAEDGSATVDVPAVVERRGRTLTFVQSLLRATLDRPAHLGCFGMHEWAMVYRLQPGEQRHEDLPLRLSQAETDRVVEGHQVRCSHYDAYRFFTAPARPRNTLSPTRESQVAMEQPGCLHAGMDLYKWAFKLSPLVPSTLTLDAFRLARETRTLDMQASPYDVTGLGLDPVPVETAAGKAEHLQRQRDLAARSNALRRRMLDVLGPLTPDQATLSPAAHPRPDR</sequence>
<comment type="caution">
    <text evidence="1">The sequence shown here is derived from an EMBL/GenBank/DDBJ whole genome shotgun (WGS) entry which is preliminary data.</text>
</comment>
<reference evidence="1 2" key="1">
    <citation type="submission" date="2020-07" db="EMBL/GenBank/DDBJ databases">
        <title>Sequencing the genomes of 1000 actinobacteria strains.</title>
        <authorList>
            <person name="Klenk H.-P."/>
        </authorList>
    </citation>
    <scope>NUCLEOTIDE SEQUENCE [LARGE SCALE GENOMIC DNA]</scope>
    <source>
        <strain evidence="1 2">DSM 24723</strain>
    </source>
</reference>
<dbReference type="RefSeq" id="WP_179461220.1">
    <property type="nucleotide sequence ID" value="NZ_JACBZX010000001.1"/>
</dbReference>
<evidence type="ECO:0008006" key="3">
    <source>
        <dbReference type="Google" id="ProtNLM"/>
    </source>
</evidence>